<name>A0A343VRR2_9MYCO</name>
<evidence type="ECO:0000313" key="2">
    <source>
        <dbReference type="EMBL" id="AVN58586.1"/>
    </source>
</evidence>
<dbReference type="InterPro" id="IPR050128">
    <property type="entry name" value="Sulfate_adenylyltrnsfr_sub2"/>
</dbReference>
<sequence length="278" mass="30858">MTGSDGLDLQELRAIVARRRGARSYTHLLDRIAAHLDAHDGFVSWSGGKDSTTVVDLVRQVDRTVPVVNFDSGLQYPETLAYIDDLAERWQLNFHVIHAEPSLLSVLIAGGGFDHAAPDRQLAGRLADTMINIPAAAAHARFGNGSMWGVRAEESTARKVLYRAHLATETTGAQAMSRVEARRQLGGTVRRKNGTVTYGPIWDWQRAHVWEYLAGRGIEPNPLYDKMARLGVPQKQIRVDSIIDGAFLSGGQMAWLQKGWPTLFDQLVEVLPRLPEWT</sequence>
<evidence type="ECO:0000259" key="1">
    <source>
        <dbReference type="Pfam" id="PF01507"/>
    </source>
</evidence>
<geneLocation type="plasmid" evidence="2">
    <name>pCBMA213_1</name>
</geneLocation>
<feature type="domain" description="Phosphoadenosine phosphosulphate reductase" evidence="1">
    <location>
        <begin position="42"/>
        <end position="226"/>
    </location>
</feature>
<dbReference type="SUPFAM" id="SSF52402">
    <property type="entry name" value="Adenine nucleotide alpha hydrolases-like"/>
    <property type="match status" value="1"/>
</dbReference>
<dbReference type="EC" id="1.8.4.8" evidence="2"/>
<dbReference type="EMBL" id="MF600313">
    <property type="protein sequence ID" value="AVN58586.1"/>
    <property type="molecule type" value="Genomic_DNA"/>
</dbReference>
<dbReference type="GO" id="GO:0004604">
    <property type="term" value="F:phosphoadenylyl-sulfate reductase (thioredoxin) activity"/>
    <property type="evidence" value="ECO:0007669"/>
    <property type="project" value="UniProtKB-EC"/>
</dbReference>
<organism evidence="2">
    <name type="scientific">Mycolicibacterium sp. CBMA 213</name>
    <dbReference type="NCBI Taxonomy" id="1968788"/>
    <lineage>
        <taxon>Bacteria</taxon>
        <taxon>Bacillati</taxon>
        <taxon>Actinomycetota</taxon>
        <taxon>Actinomycetes</taxon>
        <taxon>Mycobacteriales</taxon>
        <taxon>Mycobacteriaceae</taxon>
        <taxon>Mycolicibacterium</taxon>
    </lineage>
</organism>
<gene>
    <name evidence="2" type="primary">cysH</name>
    <name evidence="2" type="ORF">B5P44_p00291</name>
</gene>
<proteinExistence type="predicted"/>
<dbReference type="Gene3D" id="3.40.50.620">
    <property type="entry name" value="HUPs"/>
    <property type="match status" value="1"/>
</dbReference>
<accession>A0A343VRR2</accession>
<dbReference type="AlphaFoldDB" id="A0A343VRR2"/>
<protein>
    <submittedName>
        <fullName evidence="2">Phosphoadenosine phosphosulfate reductase</fullName>
        <ecNumber evidence="2">1.8.4.8</ecNumber>
    </submittedName>
</protein>
<dbReference type="InterPro" id="IPR014729">
    <property type="entry name" value="Rossmann-like_a/b/a_fold"/>
</dbReference>
<dbReference type="Pfam" id="PF01507">
    <property type="entry name" value="PAPS_reduct"/>
    <property type="match status" value="1"/>
</dbReference>
<reference evidence="2" key="1">
    <citation type="journal article" date="2018" name="Front. Microbiol.">
        <title>Beyond the Limits: tRNA Array Units in Mycobacterium Genomes.</title>
        <authorList>
            <person name="Morgado S.M."/>
            <person name="Vicente A.C."/>
        </authorList>
    </citation>
    <scope>NUCLEOTIDE SEQUENCE</scope>
    <source>
        <strain evidence="2">CBMA 213</strain>
        <plasmid evidence="2">pCBMA213_1</plasmid>
    </source>
</reference>
<dbReference type="PANTHER" id="PTHR43196">
    <property type="entry name" value="SULFATE ADENYLYLTRANSFERASE SUBUNIT 2"/>
    <property type="match status" value="1"/>
</dbReference>
<dbReference type="PANTHER" id="PTHR43196:SF2">
    <property type="entry name" value="PHOSPHOADENOSINE PHOSPHOSULFATE REDUCTASE"/>
    <property type="match status" value="1"/>
</dbReference>
<dbReference type="RefSeq" id="WP_155922014.1">
    <property type="nucleotide sequence ID" value="NZ_MF600313.1"/>
</dbReference>
<keyword evidence="2" id="KW-0614">Plasmid</keyword>
<dbReference type="InterPro" id="IPR002500">
    <property type="entry name" value="PAPS_reduct_dom"/>
</dbReference>
<keyword evidence="2" id="KW-0560">Oxidoreductase</keyword>